<evidence type="ECO:0000313" key="2">
    <source>
        <dbReference type="EMBL" id="ROQ21924.1"/>
    </source>
</evidence>
<dbReference type="NCBIfam" id="TIGR03510">
    <property type="entry name" value="XapX"/>
    <property type="match status" value="1"/>
</dbReference>
<reference evidence="2 3" key="1">
    <citation type="submission" date="2018-11" db="EMBL/GenBank/DDBJ databases">
        <title>Genomic Encyclopedia of Type Strains, Phase IV (KMG-IV): sequencing the most valuable type-strain genomes for metagenomic binning, comparative biology and taxonomic classification.</title>
        <authorList>
            <person name="Goeker M."/>
        </authorList>
    </citation>
    <scope>NUCLEOTIDE SEQUENCE [LARGE SCALE GENOMIC DNA]</scope>
    <source>
        <strain evidence="2 3">DSM 21945</strain>
    </source>
</reference>
<keyword evidence="3" id="KW-1185">Reference proteome</keyword>
<gene>
    <name evidence="2" type="ORF">EDC28_11126</name>
</gene>
<keyword evidence="1" id="KW-0472">Membrane</keyword>
<name>A0A3N1NQ71_9GAMM</name>
<dbReference type="InterPro" id="IPR020017">
    <property type="entry name" value="XapX_domain"/>
</dbReference>
<evidence type="ECO:0000313" key="3">
    <source>
        <dbReference type="Proteomes" id="UP000268033"/>
    </source>
</evidence>
<dbReference type="InterPro" id="IPR009872">
    <property type="entry name" value="DUF1427"/>
</dbReference>
<dbReference type="OrthoDB" id="8778565at2"/>
<evidence type="ECO:0000256" key="1">
    <source>
        <dbReference type="SAM" id="Phobius"/>
    </source>
</evidence>
<dbReference type="EMBL" id="RJUL01000011">
    <property type="protein sequence ID" value="ROQ21924.1"/>
    <property type="molecule type" value="Genomic_DNA"/>
</dbReference>
<proteinExistence type="predicted"/>
<dbReference type="AlphaFoldDB" id="A0A3N1NQ71"/>
<dbReference type="Proteomes" id="UP000268033">
    <property type="component" value="Unassembled WGS sequence"/>
</dbReference>
<organism evidence="2 3">
    <name type="scientific">Gallaecimonas pentaromativorans</name>
    <dbReference type="NCBI Taxonomy" id="584787"/>
    <lineage>
        <taxon>Bacteria</taxon>
        <taxon>Pseudomonadati</taxon>
        <taxon>Pseudomonadota</taxon>
        <taxon>Gammaproteobacteria</taxon>
        <taxon>Enterobacterales</taxon>
        <taxon>Gallaecimonadaceae</taxon>
        <taxon>Gallaecimonas</taxon>
    </lineage>
</organism>
<keyword evidence="1" id="KW-1133">Transmembrane helix</keyword>
<keyword evidence="1" id="KW-0812">Transmembrane</keyword>
<protein>
    <submittedName>
        <fullName evidence="2">XapX domain-containing protein</fullName>
    </submittedName>
</protein>
<comment type="caution">
    <text evidence="2">The sequence shown here is derived from an EMBL/GenBank/DDBJ whole genome shotgun (WGS) entry which is preliminary data.</text>
</comment>
<dbReference type="RefSeq" id="WP_083445856.1">
    <property type="nucleotide sequence ID" value="NZ_JBLXAC010000013.1"/>
</dbReference>
<feature type="transmembrane region" description="Helical" evidence="1">
    <location>
        <begin position="31"/>
        <end position="49"/>
    </location>
</feature>
<dbReference type="Pfam" id="PF07235">
    <property type="entry name" value="DUF1427"/>
    <property type="match status" value="1"/>
</dbReference>
<dbReference type="STRING" id="584787.GCA_001247655_03507"/>
<accession>A0A3N1NQ71</accession>
<sequence length="55" mass="5796">MQYLLALCAGLSAGAFFTWLKLPLPAPPTLSGIIGAFGVFLGAVLVNLARRHFGH</sequence>